<evidence type="ECO:0000256" key="3">
    <source>
        <dbReference type="ARBA" id="ARBA00022692"/>
    </source>
</evidence>
<dbReference type="RefSeq" id="WP_189641802.1">
    <property type="nucleotide sequence ID" value="NZ_BNAL01000002.1"/>
</dbReference>
<feature type="domain" description="SSD" evidence="7">
    <location>
        <begin position="186"/>
        <end position="329"/>
    </location>
</feature>
<reference evidence="9" key="1">
    <citation type="journal article" date="2019" name="Int. J. Syst. Evol. Microbiol.">
        <title>The Global Catalogue of Microorganisms (GCM) 10K type strain sequencing project: providing services to taxonomists for standard genome sequencing and annotation.</title>
        <authorList>
            <consortium name="The Broad Institute Genomics Platform"/>
            <consortium name="The Broad Institute Genome Sequencing Center for Infectious Disease"/>
            <person name="Wu L."/>
            <person name="Ma J."/>
        </authorList>
    </citation>
    <scope>NUCLEOTIDE SEQUENCE [LARGE SCALE GENOMIC DNA]</scope>
    <source>
        <strain evidence="9">CGMCC 1.18439</strain>
    </source>
</reference>
<dbReference type="EMBL" id="BNAL01000002">
    <property type="protein sequence ID" value="GHF93662.1"/>
    <property type="molecule type" value="Genomic_DNA"/>
</dbReference>
<evidence type="ECO:0000256" key="1">
    <source>
        <dbReference type="ARBA" id="ARBA00004651"/>
    </source>
</evidence>
<comment type="caution">
    <text evidence="8">The sequence shown here is derived from an EMBL/GenBank/DDBJ whole genome shotgun (WGS) entry which is preliminary data.</text>
</comment>
<accession>A0ABQ3JXT2</accession>
<dbReference type="Proteomes" id="UP000632154">
    <property type="component" value="Unassembled WGS sequence"/>
</dbReference>
<dbReference type="InterPro" id="IPR004869">
    <property type="entry name" value="MMPL_dom"/>
</dbReference>
<keyword evidence="3 6" id="KW-0812">Transmembrane</keyword>
<dbReference type="SUPFAM" id="SSF82866">
    <property type="entry name" value="Multidrug efflux transporter AcrB transmembrane domain"/>
    <property type="match status" value="2"/>
</dbReference>
<feature type="transmembrane region" description="Helical" evidence="6">
    <location>
        <begin position="230"/>
        <end position="251"/>
    </location>
</feature>
<feature type="transmembrane region" description="Helical" evidence="6">
    <location>
        <begin position="588"/>
        <end position="605"/>
    </location>
</feature>
<feature type="transmembrane region" description="Helical" evidence="6">
    <location>
        <begin position="558"/>
        <end position="576"/>
    </location>
</feature>
<dbReference type="Pfam" id="PF03176">
    <property type="entry name" value="MMPL"/>
    <property type="match status" value="2"/>
</dbReference>
<keyword evidence="4 6" id="KW-1133">Transmembrane helix</keyword>
<evidence type="ECO:0000313" key="8">
    <source>
        <dbReference type="EMBL" id="GHF93662.1"/>
    </source>
</evidence>
<protein>
    <submittedName>
        <fullName evidence="8">Membrane protein</fullName>
    </submittedName>
</protein>
<dbReference type="PROSITE" id="PS50156">
    <property type="entry name" value="SSD"/>
    <property type="match status" value="1"/>
</dbReference>
<feature type="transmembrane region" description="Helical" evidence="6">
    <location>
        <begin position="674"/>
        <end position="696"/>
    </location>
</feature>
<dbReference type="InterPro" id="IPR000731">
    <property type="entry name" value="SSD"/>
</dbReference>
<sequence length="749" mass="78989">MHRLADWVTQAPKQVLILWAVLLALAAPLAWQAPGRLSASIGELPNAESTQVTALLRGEFGEQALNPVLLVFKPGPQVSTQAAEQAAADYRAGLLDLPGVSAVRSSREVSVSSGATAPGAELLVAQIPLYEGADTALATIREYSARFERERGAQVGVTGSQAIADDFTRYAETDTKRSEMTALPLIAGVLLLVFGALVASGLPILVGLVSITASMALLYLLTGVMEVATFAQSVVTMLGLGAGIDYALLMVSRFREELGRGQSSAGAAHTALLTAGRSVVWSGTTVMIAMAGLLVPPITFVQSIGVGGVLTVLMTVLASVTVLPALLTLLGERVNSPRRWALRPGRLAEPSPGWQRWAWAVMHRPWRWTLLGGGFLLLLAWPATQIQTGYGGAWGLSPGIESRDALEDVRELGAGGLLSQFEVILPLARPYDPAQDAESFRQTVERVAGVPGVQATISPFLSAADLQAAAQANGAQGGGLDGLGTAIELNRRSFSQSGEFLRFTVIPDRYLNASEIDLLEPQLRAALTSGPTPSLGSPPLLGGAPVGEREFSHAVTGTLPSVMLSVFAATFVLLLLAFRSLVVPVKSIVLNGLTVAAATCVVAAVQSGPLGPVLGFPPGSGVMDAMLPLLLFTVMFGLSMDYEIFLISRVYEGVQAGLDNDEAVAQALSRTARIITSAALIMLIVFAAFIAGRVVLTKSIGLGLATAVLLDATLVRLALVPAVLRLAGRWNWWLPPWLERWLPRLDLRH</sequence>
<name>A0ABQ3JXT2_9DEIO</name>
<dbReference type="Gene3D" id="1.20.1640.10">
    <property type="entry name" value="Multidrug efflux transporter AcrB transmembrane domain"/>
    <property type="match status" value="2"/>
</dbReference>
<dbReference type="PANTHER" id="PTHR33406:SF13">
    <property type="entry name" value="MEMBRANE PROTEIN YDFJ"/>
    <property type="match status" value="1"/>
</dbReference>
<organism evidence="8 9">
    <name type="scientific">Deinococcus piscis</name>
    <dbReference type="NCBI Taxonomy" id="394230"/>
    <lineage>
        <taxon>Bacteria</taxon>
        <taxon>Thermotogati</taxon>
        <taxon>Deinococcota</taxon>
        <taxon>Deinococci</taxon>
        <taxon>Deinococcales</taxon>
        <taxon>Deinococcaceae</taxon>
        <taxon>Deinococcus</taxon>
    </lineage>
</organism>
<evidence type="ECO:0000256" key="2">
    <source>
        <dbReference type="ARBA" id="ARBA00022475"/>
    </source>
</evidence>
<feature type="transmembrane region" description="Helical" evidence="6">
    <location>
        <begin position="366"/>
        <end position="383"/>
    </location>
</feature>
<evidence type="ECO:0000313" key="9">
    <source>
        <dbReference type="Proteomes" id="UP000632154"/>
    </source>
</evidence>
<evidence type="ECO:0000256" key="4">
    <source>
        <dbReference type="ARBA" id="ARBA00022989"/>
    </source>
</evidence>
<feature type="transmembrane region" description="Helical" evidence="6">
    <location>
        <begin position="702"/>
        <end position="724"/>
    </location>
</feature>
<comment type="subcellular location">
    <subcellularLocation>
        <location evidence="1">Cell membrane</location>
        <topology evidence="1">Multi-pass membrane protein</topology>
    </subcellularLocation>
</comment>
<gene>
    <name evidence="8" type="ORF">GCM10017783_01930</name>
</gene>
<proteinExistence type="predicted"/>
<dbReference type="InterPro" id="IPR050545">
    <property type="entry name" value="Mycobact_MmpL"/>
</dbReference>
<feature type="transmembrane region" description="Helical" evidence="6">
    <location>
        <begin position="304"/>
        <end position="330"/>
    </location>
</feature>
<feature type="transmembrane region" description="Helical" evidence="6">
    <location>
        <begin position="180"/>
        <end position="198"/>
    </location>
</feature>
<keyword evidence="2" id="KW-1003">Cell membrane</keyword>
<evidence type="ECO:0000256" key="6">
    <source>
        <dbReference type="SAM" id="Phobius"/>
    </source>
</evidence>
<evidence type="ECO:0000256" key="5">
    <source>
        <dbReference type="ARBA" id="ARBA00023136"/>
    </source>
</evidence>
<feature type="transmembrane region" description="Helical" evidence="6">
    <location>
        <begin position="279"/>
        <end position="298"/>
    </location>
</feature>
<feature type="transmembrane region" description="Helical" evidence="6">
    <location>
        <begin position="625"/>
        <end position="645"/>
    </location>
</feature>
<dbReference type="PANTHER" id="PTHR33406">
    <property type="entry name" value="MEMBRANE PROTEIN MJ1562-RELATED"/>
    <property type="match status" value="1"/>
</dbReference>
<evidence type="ECO:0000259" key="7">
    <source>
        <dbReference type="PROSITE" id="PS50156"/>
    </source>
</evidence>
<keyword evidence="9" id="KW-1185">Reference proteome</keyword>
<keyword evidence="5 6" id="KW-0472">Membrane</keyword>